<evidence type="ECO:0000256" key="4">
    <source>
        <dbReference type="ARBA" id="ARBA00022984"/>
    </source>
</evidence>
<dbReference type="GO" id="GO:0016740">
    <property type="term" value="F:transferase activity"/>
    <property type="evidence" value="ECO:0007669"/>
    <property type="project" value="UniProtKB-KW"/>
</dbReference>
<evidence type="ECO:0000256" key="5">
    <source>
        <dbReference type="ARBA" id="ARBA00023316"/>
    </source>
</evidence>
<feature type="active site" description="Proton donor/acceptor" evidence="6">
    <location>
        <position position="606"/>
    </location>
</feature>
<dbReference type="Pfam" id="PF03734">
    <property type="entry name" value="YkuD"/>
    <property type="match status" value="1"/>
</dbReference>
<dbReference type="GO" id="GO:0005576">
    <property type="term" value="C:extracellular region"/>
    <property type="evidence" value="ECO:0007669"/>
    <property type="project" value="TreeGrafter"/>
</dbReference>
<dbReference type="PROSITE" id="PS52029">
    <property type="entry name" value="LD_TPASE"/>
    <property type="match status" value="1"/>
</dbReference>
<feature type="active site" description="Nucleophile" evidence="6">
    <location>
        <position position="629"/>
    </location>
</feature>
<dbReference type="GO" id="GO:0008360">
    <property type="term" value="P:regulation of cell shape"/>
    <property type="evidence" value="ECO:0007669"/>
    <property type="project" value="UniProtKB-UniRule"/>
</dbReference>
<dbReference type="InterPro" id="IPR005490">
    <property type="entry name" value="LD_TPept_cat_dom"/>
</dbReference>
<protein>
    <submittedName>
        <fullName evidence="9">Murein L,D-transpeptidase</fullName>
    </submittedName>
</protein>
<proteinExistence type="predicted"/>
<evidence type="ECO:0000256" key="1">
    <source>
        <dbReference type="ARBA" id="ARBA00004752"/>
    </source>
</evidence>
<dbReference type="CDD" id="cd16913">
    <property type="entry name" value="YkuD_like"/>
    <property type="match status" value="1"/>
</dbReference>
<dbReference type="PANTHER" id="PTHR30582:SF2">
    <property type="entry name" value="L,D-TRANSPEPTIDASE YCIB-RELATED"/>
    <property type="match status" value="1"/>
</dbReference>
<dbReference type="UniPathway" id="UPA00219"/>
<dbReference type="PANTHER" id="PTHR30582">
    <property type="entry name" value="L,D-TRANSPEPTIDASE"/>
    <property type="match status" value="1"/>
</dbReference>
<dbReference type="InterPro" id="IPR038063">
    <property type="entry name" value="Transpep_catalytic_dom"/>
</dbReference>
<dbReference type="AlphaFoldDB" id="A0A7C5V5C2"/>
<keyword evidence="3 6" id="KW-0133">Cell shape</keyword>
<keyword evidence="7" id="KW-0732">Signal</keyword>
<feature type="signal peptide" evidence="7">
    <location>
        <begin position="1"/>
        <end position="35"/>
    </location>
</feature>
<evidence type="ECO:0000313" key="9">
    <source>
        <dbReference type="EMBL" id="HHS01602.1"/>
    </source>
</evidence>
<evidence type="ECO:0000256" key="7">
    <source>
        <dbReference type="SAM" id="SignalP"/>
    </source>
</evidence>
<sequence length="653" mass="76722">MKKKSLNFSKNTYLKLIVLMLCCLFAISNSTISTGAVSKEKYVTADKFVQKLFVTFKISNHSQDSWTKAKLLKVLPANLNKKSLVTIAQASYILWHTIQNSESLKQKLLPVQTNILSCWDYYKQTGKGVITKNIPTEIALLYYNFVVIEQIYENHHKKYIVVWNPYTKVRSQDEYIKLVRNFINKNPQKYNVVLRENANTLSIDYIKKVFPIIGELSIYPTTVNNNVYQSVYQNTYQNIENIVLNTLYTVNDQAYCYFSEDKILKVAKIQNFKTSFLGKEYNVNVKSDPRWNKYIEDYIMSLKRDFPVNHERFKYIVADIYLTPVDFQESILRLLDLGLLIPEINPYDQRFYIYPNKKLSSTEVNEIINRISKNENLSFDEFKVENTFFRIDNLRFLKMLKSLPLKTQSKLKFTSNLFGIDEFGIYIIVEETKYYLAETLPKDGNMFYYIKPYITYAKTKLPYKELIPKDQIIEVLSEVDGIYLVKYRNSKLWVPSRYLAILPQRKVFLTPLTKEEVEKFVNSRVKSEKLNYFIWVDLSRLSIYLMKKENNEYVLIKTIDCSAGTEYTPTLRGYFKSKAKVYKFYNARYRAGAMYGLVYSGNYMIHSVTTNQEGKIIDNSIIRRISHGCIRISMNDAKYIYNNVPVGSVVWVN</sequence>
<gene>
    <name evidence="9" type="ORF">ENL71_03580</name>
</gene>
<accession>A0A7C5V5C2</accession>
<evidence type="ECO:0000256" key="2">
    <source>
        <dbReference type="ARBA" id="ARBA00022679"/>
    </source>
</evidence>
<name>A0A7C5V5C2_9FIRM</name>
<comment type="caution">
    <text evidence="9">The sequence shown here is derived from an EMBL/GenBank/DDBJ whole genome shotgun (WGS) entry which is preliminary data.</text>
</comment>
<keyword evidence="2" id="KW-0808">Transferase</keyword>
<dbReference type="GO" id="GO:0018104">
    <property type="term" value="P:peptidoglycan-protein cross-linking"/>
    <property type="evidence" value="ECO:0007669"/>
    <property type="project" value="TreeGrafter"/>
</dbReference>
<dbReference type="Gene3D" id="2.40.440.10">
    <property type="entry name" value="L,D-transpeptidase catalytic domain-like"/>
    <property type="match status" value="1"/>
</dbReference>
<evidence type="ECO:0000256" key="6">
    <source>
        <dbReference type="PROSITE-ProRule" id="PRU01373"/>
    </source>
</evidence>
<comment type="pathway">
    <text evidence="1 6">Cell wall biogenesis; peptidoglycan biosynthesis.</text>
</comment>
<dbReference type="InterPro" id="IPR050979">
    <property type="entry name" value="LD-transpeptidase"/>
</dbReference>
<reference evidence="9" key="1">
    <citation type="journal article" date="2020" name="mSystems">
        <title>Genome- and Community-Level Interaction Insights into Carbon Utilization and Element Cycling Functions of Hydrothermarchaeota in Hydrothermal Sediment.</title>
        <authorList>
            <person name="Zhou Z."/>
            <person name="Liu Y."/>
            <person name="Xu W."/>
            <person name="Pan J."/>
            <person name="Luo Z.H."/>
            <person name="Li M."/>
        </authorList>
    </citation>
    <scope>NUCLEOTIDE SEQUENCE [LARGE SCALE GENOMIC DNA]</scope>
    <source>
        <strain evidence="9">SpSt-102</strain>
    </source>
</reference>
<feature type="chain" id="PRO_5038991879" evidence="7">
    <location>
        <begin position="36"/>
        <end position="653"/>
    </location>
</feature>
<organism evidence="9">
    <name type="scientific">Caldicellulosiruptor owensensis</name>
    <dbReference type="NCBI Taxonomy" id="55205"/>
    <lineage>
        <taxon>Bacteria</taxon>
        <taxon>Bacillati</taxon>
        <taxon>Bacillota</taxon>
        <taxon>Bacillota incertae sedis</taxon>
        <taxon>Caldicellulosiruptorales</taxon>
        <taxon>Caldicellulosiruptoraceae</taxon>
        <taxon>Caldicellulosiruptor</taxon>
    </lineage>
</organism>
<keyword evidence="4 6" id="KW-0573">Peptidoglycan synthesis</keyword>
<dbReference type="GO" id="GO:0071555">
    <property type="term" value="P:cell wall organization"/>
    <property type="evidence" value="ECO:0007669"/>
    <property type="project" value="UniProtKB-UniRule"/>
</dbReference>
<evidence type="ECO:0000256" key="3">
    <source>
        <dbReference type="ARBA" id="ARBA00022960"/>
    </source>
</evidence>
<keyword evidence="5 6" id="KW-0961">Cell wall biogenesis/degradation</keyword>
<evidence type="ECO:0000259" key="8">
    <source>
        <dbReference type="PROSITE" id="PS52029"/>
    </source>
</evidence>
<dbReference type="SUPFAM" id="SSF141523">
    <property type="entry name" value="L,D-transpeptidase catalytic domain-like"/>
    <property type="match status" value="1"/>
</dbReference>
<dbReference type="EMBL" id="DRUZ01000042">
    <property type="protein sequence ID" value="HHS01602.1"/>
    <property type="molecule type" value="Genomic_DNA"/>
</dbReference>
<dbReference type="GO" id="GO:0071972">
    <property type="term" value="F:peptidoglycan L,D-transpeptidase activity"/>
    <property type="evidence" value="ECO:0007669"/>
    <property type="project" value="TreeGrafter"/>
</dbReference>
<feature type="domain" description="L,D-TPase catalytic" evidence="8">
    <location>
        <begin position="532"/>
        <end position="653"/>
    </location>
</feature>